<dbReference type="InterPro" id="IPR050874">
    <property type="entry name" value="Diverse_PLD-related"/>
</dbReference>
<dbReference type="PANTHER" id="PTHR10185">
    <property type="entry name" value="PHOSPHOLIPASE D - RELATED"/>
    <property type="match status" value="1"/>
</dbReference>
<dbReference type="Proteomes" id="UP000694559">
    <property type="component" value="Unplaced"/>
</dbReference>
<dbReference type="OrthoDB" id="1923775at2759"/>
<accession>A0A8C6VK37</accession>
<keyword evidence="2" id="KW-1185">Reference proteome</keyword>
<evidence type="ECO:0000313" key="2">
    <source>
        <dbReference type="Proteomes" id="UP000694559"/>
    </source>
</evidence>
<dbReference type="Gene3D" id="3.30.870.10">
    <property type="entry name" value="Endonuclease Chain A"/>
    <property type="match status" value="1"/>
</dbReference>
<dbReference type="GeneTree" id="ENSGT00950000183059"/>
<dbReference type="AlphaFoldDB" id="A0A8C6VK37"/>
<dbReference type="Ensembl" id="ENSNNAT00000007268.1">
    <property type="protein sequence ID" value="ENSNNAP00000006935.1"/>
    <property type="gene ID" value="ENSNNAG00000004696.1"/>
</dbReference>
<proteinExistence type="predicted"/>
<organism evidence="1 2">
    <name type="scientific">Naja naja</name>
    <name type="common">Indian cobra</name>
    <dbReference type="NCBI Taxonomy" id="35670"/>
    <lineage>
        <taxon>Eukaryota</taxon>
        <taxon>Metazoa</taxon>
        <taxon>Chordata</taxon>
        <taxon>Craniata</taxon>
        <taxon>Vertebrata</taxon>
        <taxon>Euteleostomi</taxon>
        <taxon>Lepidosauria</taxon>
        <taxon>Squamata</taxon>
        <taxon>Bifurcata</taxon>
        <taxon>Unidentata</taxon>
        <taxon>Episquamata</taxon>
        <taxon>Toxicofera</taxon>
        <taxon>Serpentes</taxon>
        <taxon>Colubroidea</taxon>
        <taxon>Elapidae</taxon>
        <taxon>Elapinae</taxon>
        <taxon>Naja</taxon>
    </lineage>
</organism>
<protein>
    <submittedName>
        <fullName evidence="1">Uncharacterized protein</fullName>
    </submittedName>
</protein>
<dbReference type="SUPFAM" id="SSF56024">
    <property type="entry name" value="Phospholipase D/nuclease"/>
    <property type="match status" value="1"/>
</dbReference>
<reference evidence="1" key="2">
    <citation type="submission" date="2025-09" db="UniProtKB">
        <authorList>
            <consortium name="Ensembl"/>
        </authorList>
    </citation>
    <scope>IDENTIFICATION</scope>
</reference>
<sequence length="75" mass="8664">MVTDRVAYVGTSNWSEDYFLHTTGVALVVNQSDVAPEAQRYTLRQQLVDVFLRDWESVYTLPLENHSQCGKQTRE</sequence>
<dbReference type="OMA" id="AYITSNW"/>
<dbReference type="PANTHER" id="PTHR10185:SF16">
    <property type="entry name" value="5'-3' EXONUCLEASE PLD3"/>
    <property type="match status" value="1"/>
</dbReference>
<name>A0A8C6VK37_NAJNA</name>
<reference evidence="1" key="1">
    <citation type="submission" date="2025-08" db="UniProtKB">
        <authorList>
            <consortium name="Ensembl"/>
        </authorList>
    </citation>
    <scope>IDENTIFICATION</scope>
</reference>
<evidence type="ECO:0000313" key="1">
    <source>
        <dbReference type="Ensembl" id="ENSNNAP00000006935.1"/>
    </source>
</evidence>